<dbReference type="EMBL" id="CM004473">
    <property type="protein sequence ID" value="OCT82527.1"/>
    <property type="molecule type" value="Genomic_DNA"/>
</dbReference>
<accession>A0A974D1D4</accession>
<gene>
    <name evidence="1" type="ORF">XELAEV_18025059mg</name>
</gene>
<protein>
    <submittedName>
        <fullName evidence="1">Uncharacterized protein</fullName>
    </submittedName>
</protein>
<proteinExistence type="predicted"/>
<evidence type="ECO:0000313" key="2">
    <source>
        <dbReference type="Proteomes" id="UP000694892"/>
    </source>
</evidence>
<dbReference type="Proteomes" id="UP000694892">
    <property type="component" value="Chromosome 4S"/>
</dbReference>
<reference evidence="2" key="1">
    <citation type="journal article" date="2016" name="Nature">
        <title>Genome evolution in the allotetraploid frog Xenopus laevis.</title>
        <authorList>
            <person name="Session A.M."/>
            <person name="Uno Y."/>
            <person name="Kwon T."/>
            <person name="Chapman J.A."/>
            <person name="Toyoda A."/>
            <person name="Takahashi S."/>
            <person name="Fukui A."/>
            <person name="Hikosaka A."/>
            <person name="Suzuki A."/>
            <person name="Kondo M."/>
            <person name="van Heeringen S.J."/>
            <person name="Quigley I."/>
            <person name="Heinz S."/>
            <person name="Ogino H."/>
            <person name="Ochi H."/>
            <person name="Hellsten U."/>
            <person name="Lyons J.B."/>
            <person name="Simakov O."/>
            <person name="Putnam N."/>
            <person name="Stites J."/>
            <person name="Kuroki Y."/>
            <person name="Tanaka T."/>
            <person name="Michiue T."/>
            <person name="Watanabe M."/>
            <person name="Bogdanovic O."/>
            <person name="Lister R."/>
            <person name="Georgiou G."/>
            <person name="Paranjpe S.S."/>
            <person name="van Kruijsbergen I."/>
            <person name="Shu S."/>
            <person name="Carlson J."/>
            <person name="Kinoshita T."/>
            <person name="Ohta Y."/>
            <person name="Mawaribuchi S."/>
            <person name="Jenkins J."/>
            <person name="Grimwood J."/>
            <person name="Schmutz J."/>
            <person name="Mitros T."/>
            <person name="Mozaffari S.V."/>
            <person name="Suzuki Y."/>
            <person name="Haramoto Y."/>
            <person name="Yamamoto T.S."/>
            <person name="Takagi C."/>
            <person name="Heald R."/>
            <person name="Miller K."/>
            <person name="Haudenschild C."/>
            <person name="Kitzman J."/>
            <person name="Nakayama T."/>
            <person name="Izutsu Y."/>
            <person name="Robert J."/>
            <person name="Fortriede J."/>
            <person name="Burns K."/>
            <person name="Lotay V."/>
            <person name="Karimi K."/>
            <person name="Yasuoka Y."/>
            <person name="Dichmann D.S."/>
            <person name="Flajnik M.F."/>
            <person name="Houston D.W."/>
            <person name="Shendure J."/>
            <person name="DuPasquier L."/>
            <person name="Vize P.D."/>
            <person name="Zorn A.M."/>
            <person name="Ito M."/>
            <person name="Marcotte E.M."/>
            <person name="Wallingford J.B."/>
            <person name="Ito Y."/>
            <person name="Asashima M."/>
            <person name="Ueno N."/>
            <person name="Matsuda Y."/>
            <person name="Veenstra G.J."/>
            <person name="Fujiyama A."/>
            <person name="Harland R.M."/>
            <person name="Taira M."/>
            <person name="Rokhsar D.S."/>
        </authorList>
    </citation>
    <scope>NUCLEOTIDE SEQUENCE [LARGE SCALE GENOMIC DNA]</scope>
    <source>
        <strain evidence="2">J</strain>
    </source>
</reference>
<evidence type="ECO:0000313" key="1">
    <source>
        <dbReference type="EMBL" id="OCT82527.1"/>
    </source>
</evidence>
<sequence>MRMTDPTSAHHSTTVGGEVERQWRGITVLAALRQKPISDFLYLEGDPGSMDKRPIAGSAHRSAPVRVLIVRKIVVQKGWRTGQNHQTCDGEPISVPHLQHKFDTDGYILCKISGHLYHLDKIL</sequence>
<name>A0A974D1D4_XENLA</name>
<organism evidence="1 2">
    <name type="scientific">Xenopus laevis</name>
    <name type="common">African clawed frog</name>
    <dbReference type="NCBI Taxonomy" id="8355"/>
    <lineage>
        <taxon>Eukaryota</taxon>
        <taxon>Metazoa</taxon>
        <taxon>Chordata</taxon>
        <taxon>Craniata</taxon>
        <taxon>Vertebrata</taxon>
        <taxon>Euteleostomi</taxon>
        <taxon>Amphibia</taxon>
        <taxon>Batrachia</taxon>
        <taxon>Anura</taxon>
        <taxon>Pipoidea</taxon>
        <taxon>Pipidae</taxon>
        <taxon>Xenopodinae</taxon>
        <taxon>Xenopus</taxon>
        <taxon>Xenopus</taxon>
    </lineage>
</organism>
<dbReference type="AlphaFoldDB" id="A0A974D1D4"/>